<dbReference type="GO" id="GO:0006508">
    <property type="term" value="P:proteolysis"/>
    <property type="evidence" value="ECO:0007669"/>
    <property type="project" value="UniProtKB-KW"/>
</dbReference>
<feature type="transmembrane region" description="Helical" evidence="7">
    <location>
        <begin position="61"/>
        <end position="81"/>
    </location>
</feature>
<dbReference type="Gene3D" id="1.20.1540.10">
    <property type="entry name" value="Rhomboid-like"/>
    <property type="match status" value="1"/>
</dbReference>
<dbReference type="RefSeq" id="WP_106212552.1">
    <property type="nucleotide sequence ID" value="NZ_PVTL01000005.1"/>
</dbReference>
<dbReference type="OrthoDB" id="9807874at2"/>
<gene>
    <name evidence="9" type="ORF">B0I08_105118</name>
</gene>
<feature type="transmembrane region" description="Helical" evidence="7">
    <location>
        <begin position="204"/>
        <end position="222"/>
    </location>
</feature>
<sequence>MSVSEPSAPVSRGLGARLAPAAVTWTILVACVAVFLLQSATGGTNGIVSLRLILYPQLVVLEPWTLVTSLFAHASIIHLAFNMYSLYALGPALEVALGHKRFAVLYALSGLGGSVGVLLLNAGPVLGASGAIFGLLGAYFVIARKMGGSSKQLIAVIVLNLAIGFVIPNVAWQAHLGGLIVGCLVALVYMVPRNRRHPHRQGQLLTVITLAIVLAGGAAVLAF</sequence>
<dbReference type="GO" id="GO:0016020">
    <property type="term" value="C:membrane"/>
    <property type="evidence" value="ECO:0007669"/>
    <property type="project" value="UniProtKB-SubCell"/>
</dbReference>
<name>A0A2T0VCP5_9MICO</name>
<keyword evidence="10" id="KW-1185">Reference proteome</keyword>
<proteinExistence type="inferred from homology"/>
<keyword evidence="6 7" id="KW-0472">Membrane</keyword>
<comment type="similarity">
    <text evidence="2">Belongs to the peptidase S54 family.</text>
</comment>
<keyword evidence="3 7" id="KW-0812">Transmembrane</keyword>
<dbReference type="Proteomes" id="UP000237983">
    <property type="component" value="Unassembled WGS sequence"/>
</dbReference>
<dbReference type="PANTHER" id="PTHR43731">
    <property type="entry name" value="RHOMBOID PROTEASE"/>
    <property type="match status" value="1"/>
</dbReference>
<reference evidence="9 10" key="1">
    <citation type="submission" date="2018-03" db="EMBL/GenBank/DDBJ databases">
        <title>Genomic Encyclopedia of Type Strains, Phase III (KMG-III): the genomes of soil and plant-associated and newly described type strains.</title>
        <authorList>
            <person name="Whitman W."/>
        </authorList>
    </citation>
    <scope>NUCLEOTIDE SEQUENCE [LARGE SCALE GENOMIC DNA]</scope>
    <source>
        <strain evidence="9 10">CGMCC 1.12484</strain>
    </source>
</reference>
<dbReference type="GO" id="GO:0004252">
    <property type="term" value="F:serine-type endopeptidase activity"/>
    <property type="evidence" value="ECO:0007669"/>
    <property type="project" value="InterPro"/>
</dbReference>
<feature type="transmembrane region" description="Helical" evidence="7">
    <location>
        <begin position="21"/>
        <end position="41"/>
    </location>
</feature>
<dbReference type="AlphaFoldDB" id="A0A2T0VCP5"/>
<evidence type="ECO:0000256" key="2">
    <source>
        <dbReference type="ARBA" id="ARBA00009045"/>
    </source>
</evidence>
<dbReference type="PANTHER" id="PTHR43731:SF14">
    <property type="entry name" value="PRESENILIN-ASSOCIATED RHOMBOID-LIKE PROTEIN, MITOCHONDRIAL"/>
    <property type="match status" value="1"/>
</dbReference>
<evidence type="ECO:0000313" key="10">
    <source>
        <dbReference type="Proteomes" id="UP000237983"/>
    </source>
</evidence>
<organism evidence="9 10">
    <name type="scientific">Glaciihabitans tibetensis</name>
    <dbReference type="NCBI Taxonomy" id="1266600"/>
    <lineage>
        <taxon>Bacteria</taxon>
        <taxon>Bacillati</taxon>
        <taxon>Actinomycetota</taxon>
        <taxon>Actinomycetes</taxon>
        <taxon>Micrococcales</taxon>
        <taxon>Microbacteriaceae</taxon>
        <taxon>Glaciihabitans</taxon>
    </lineage>
</organism>
<evidence type="ECO:0000259" key="8">
    <source>
        <dbReference type="Pfam" id="PF01694"/>
    </source>
</evidence>
<keyword evidence="9" id="KW-0645">Protease</keyword>
<dbReference type="Pfam" id="PF01694">
    <property type="entry name" value="Rhomboid"/>
    <property type="match status" value="1"/>
</dbReference>
<dbReference type="EMBL" id="PVTL01000005">
    <property type="protein sequence ID" value="PRY67956.1"/>
    <property type="molecule type" value="Genomic_DNA"/>
</dbReference>
<protein>
    <submittedName>
        <fullName evidence="9">Membrane associated rhomboid family serine protease</fullName>
    </submittedName>
</protein>
<feature type="domain" description="Peptidase S54 rhomboid" evidence="8">
    <location>
        <begin position="62"/>
        <end position="189"/>
    </location>
</feature>
<dbReference type="InterPro" id="IPR050925">
    <property type="entry name" value="Rhomboid_protease_S54"/>
</dbReference>
<evidence type="ECO:0000313" key="9">
    <source>
        <dbReference type="EMBL" id="PRY67956.1"/>
    </source>
</evidence>
<feature type="transmembrane region" description="Helical" evidence="7">
    <location>
        <begin position="153"/>
        <end position="170"/>
    </location>
</feature>
<keyword evidence="5 7" id="KW-1133">Transmembrane helix</keyword>
<feature type="transmembrane region" description="Helical" evidence="7">
    <location>
        <begin position="125"/>
        <end position="141"/>
    </location>
</feature>
<evidence type="ECO:0000256" key="6">
    <source>
        <dbReference type="ARBA" id="ARBA00023136"/>
    </source>
</evidence>
<comment type="subcellular location">
    <subcellularLocation>
        <location evidence="1">Membrane</location>
        <topology evidence="1">Multi-pass membrane protein</topology>
    </subcellularLocation>
</comment>
<evidence type="ECO:0000256" key="5">
    <source>
        <dbReference type="ARBA" id="ARBA00022989"/>
    </source>
</evidence>
<feature type="transmembrane region" description="Helical" evidence="7">
    <location>
        <begin position="176"/>
        <end position="192"/>
    </location>
</feature>
<dbReference type="InterPro" id="IPR035952">
    <property type="entry name" value="Rhomboid-like_sf"/>
</dbReference>
<comment type="caution">
    <text evidence="9">The sequence shown here is derived from an EMBL/GenBank/DDBJ whole genome shotgun (WGS) entry which is preliminary data.</text>
</comment>
<dbReference type="InterPro" id="IPR022764">
    <property type="entry name" value="Peptidase_S54_rhomboid_dom"/>
</dbReference>
<dbReference type="SUPFAM" id="SSF144091">
    <property type="entry name" value="Rhomboid-like"/>
    <property type="match status" value="1"/>
</dbReference>
<keyword evidence="4" id="KW-0378">Hydrolase</keyword>
<evidence type="ECO:0000256" key="1">
    <source>
        <dbReference type="ARBA" id="ARBA00004141"/>
    </source>
</evidence>
<accession>A0A2T0VCP5</accession>
<evidence type="ECO:0000256" key="7">
    <source>
        <dbReference type="SAM" id="Phobius"/>
    </source>
</evidence>
<evidence type="ECO:0000256" key="3">
    <source>
        <dbReference type="ARBA" id="ARBA00022692"/>
    </source>
</evidence>
<evidence type="ECO:0000256" key="4">
    <source>
        <dbReference type="ARBA" id="ARBA00022801"/>
    </source>
</evidence>